<dbReference type="Proteomes" id="UP001168821">
    <property type="component" value="Unassembled WGS sequence"/>
</dbReference>
<evidence type="ECO:0000256" key="1">
    <source>
        <dbReference type="ARBA" id="ARBA00022443"/>
    </source>
</evidence>
<protein>
    <recommendedName>
        <fullName evidence="3">SH3 domain-containing protein</fullName>
    </recommendedName>
</protein>
<accession>A0AA38HL72</accession>
<evidence type="ECO:0000313" key="5">
    <source>
        <dbReference type="Proteomes" id="UP001168821"/>
    </source>
</evidence>
<reference evidence="4" key="1">
    <citation type="journal article" date="2023" name="G3 (Bethesda)">
        <title>Whole genome assemblies of Zophobas morio and Tenebrio molitor.</title>
        <authorList>
            <person name="Kaur S."/>
            <person name="Stinson S.A."/>
            <person name="diCenzo G.C."/>
        </authorList>
    </citation>
    <scope>NUCLEOTIDE SEQUENCE</scope>
    <source>
        <strain evidence="4">QUZm001</strain>
    </source>
</reference>
<gene>
    <name evidence="4" type="ORF">Zmor_003286</name>
</gene>
<dbReference type="InterPro" id="IPR001452">
    <property type="entry name" value="SH3_domain"/>
</dbReference>
<evidence type="ECO:0000256" key="2">
    <source>
        <dbReference type="PROSITE-ProRule" id="PRU00192"/>
    </source>
</evidence>
<sequence length="135" mass="14825">MGDYALYKAIQSFTPPSSDATSLEFQKDDVFEIPVQSPFSTSEFQKPGWLYAYNRRTGAEGYVPVECVKLLGSEVNNTVHHPSALGVAVSDTDTTGKTETTHNIAGTFFIKPILCIHCKDYIWGQGRVGVKCNGE</sequence>
<feature type="domain" description="SH3" evidence="3">
    <location>
        <begin position="2"/>
        <end position="73"/>
    </location>
</feature>
<keyword evidence="1 2" id="KW-0728">SH3 domain</keyword>
<dbReference type="AlphaFoldDB" id="A0AA38HL72"/>
<evidence type="ECO:0000313" key="4">
    <source>
        <dbReference type="EMBL" id="KAJ3639960.1"/>
    </source>
</evidence>
<comment type="caution">
    <text evidence="4">The sequence shown here is derived from an EMBL/GenBank/DDBJ whole genome shotgun (WGS) entry which is preliminary data.</text>
</comment>
<dbReference type="InterPro" id="IPR046349">
    <property type="entry name" value="C1-like_sf"/>
</dbReference>
<dbReference type="SUPFAM" id="SSF57889">
    <property type="entry name" value="Cysteine-rich domain"/>
    <property type="match status" value="1"/>
</dbReference>
<dbReference type="Pfam" id="PF07653">
    <property type="entry name" value="SH3_2"/>
    <property type="match status" value="1"/>
</dbReference>
<name>A0AA38HL72_9CUCU</name>
<dbReference type="EMBL" id="JALNTZ010000010">
    <property type="protein sequence ID" value="KAJ3639960.1"/>
    <property type="molecule type" value="Genomic_DNA"/>
</dbReference>
<keyword evidence="5" id="KW-1185">Reference proteome</keyword>
<dbReference type="InterPro" id="IPR036028">
    <property type="entry name" value="SH3-like_dom_sf"/>
</dbReference>
<dbReference type="SUPFAM" id="SSF50044">
    <property type="entry name" value="SH3-domain"/>
    <property type="match status" value="1"/>
</dbReference>
<proteinExistence type="predicted"/>
<dbReference type="SMART" id="SM00326">
    <property type="entry name" value="SH3"/>
    <property type="match status" value="1"/>
</dbReference>
<organism evidence="4 5">
    <name type="scientific">Zophobas morio</name>
    <dbReference type="NCBI Taxonomy" id="2755281"/>
    <lineage>
        <taxon>Eukaryota</taxon>
        <taxon>Metazoa</taxon>
        <taxon>Ecdysozoa</taxon>
        <taxon>Arthropoda</taxon>
        <taxon>Hexapoda</taxon>
        <taxon>Insecta</taxon>
        <taxon>Pterygota</taxon>
        <taxon>Neoptera</taxon>
        <taxon>Endopterygota</taxon>
        <taxon>Coleoptera</taxon>
        <taxon>Polyphaga</taxon>
        <taxon>Cucujiformia</taxon>
        <taxon>Tenebrionidae</taxon>
        <taxon>Zophobas</taxon>
    </lineage>
</organism>
<dbReference type="Gene3D" id="3.30.60.20">
    <property type="match status" value="1"/>
</dbReference>
<dbReference type="Gene3D" id="2.30.30.40">
    <property type="entry name" value="SH3 Domains"/>
    <property type="match status" value="1"/>
</dbReference>
<evidence type="ECO:0000259" key="3">
    <source>
        <dbReference type="PROSITE" id="PS50002"/>
    </source>
</evidence>
<dbReference type="PROSITE" id="PS50002">
    <property type="entry name" value="SH3"/>
    <property type="match status" value="1"/>
</dbReference>